<keyword evidence="1" id="KW-0732">Signal</keyword>
<evidence type="ECO:0000256" key="1">
    <source>
        <dbReference type="SAM" id="SignalP"/>
    </source>
</evidence>
<feature type="chain" id="PRO_5022893838" description="SMP-30/Gluconolaconase/LRE-like region" evidence="1">
    <location>
        <begin position="27"/>
        <end position="359"/>
    </location>
</feature>
<feature type="signal peptide" evidence="1">
    <location>
        <begin position="1"/>
        <end position="26"/>
    </location>
</feature>
<dbReference type="Proteomes" id="UP000323917">
    <property type="component" value="Chromosome"/>
</dbReference>
<evidence type="ECO:0000313" key="3">
    <source>
        <dbReference type="Proteomes" id="UP000323917"/>
    </source>
</evidence>
<name>A0A5B9QFI5_9BACT</name>
<protein>
    <recommendedName>
        <fullName evidence="4">SMP-30/Gluconolaconase/LRE-like region</fullName>
    </recommendedName>
</protein>
<evidence type="ECO:0000313" key="2">
    <source>
        <dbReference type="EMBL" id="QEG36659.1"/>
    </source>
</evidence>
<keyword evidence="3" id="KW-1185">Reference proteome</keyword>
<dbReference type="SUPFAM" id="SSF101898">
    <property type="entry name" value="NHL repeat"/>
    <property type="match status" value="1"/>
</dbReference>
<dbReference type="EMBL" id="CP042913">
    <property type="protein sequence ID" value="QEG36659.1"/>
    <property type="molecule type" value="Genomic_DNA"/>
</dbReference>
<proteinExistence type="predicted"/>
<dbReference type="AlphaFoldDB" id="A0A5B9QFI5"/>
<gene>
    <name evidence="2" type="ORF">Pr1d_39740</name>
</gene>
<dbReference type="OrthoDB" id="210680at2"/>
<evidence type="ECO:0008006" key="4">
    <source>
        <dbReference type="Google" id="ProtNLM"/>
    </source>
</evidence>
<dbReference type="RefSeq" id="WP_148074980.1">
    <property type="nucleotide sequence ID" value="NZ_CP042913.1"/>
</dbReference>
<reference evidence="2 3" key="1">
    <citation type="submission" date="2019-08" db="EMBL/GenBank/DDBJ databases">
        <title>Deep-cultivation of Planctomycetes and their phenomic and genomic characterization uncovers novel biology.</title>
        <authorList>
            <person name="Wiegand S."/>
            <person name="Jogler M."/>
            <person name="Boedeker C."/>
            <person name="Pinto D."/>
            <person name="Vollmers J."/>
            <person name="Rivas-Marin E."/>
            <person name="Kohn T."/>
            <person name="Peeters S.H."/>
            <person name="Heuer A."/>
            <person name="Rast P."/>
            <person name="Oberbeckmann S."/>
            <person name="Bunk B."/>
            <person name="Jeske O."/>
            <person name="Meyerdierks A."/>
            <person name="Storesund J.E."/>
            <person name="Kallscheuer N."/>
            <person name="Luecker S."/>
            <person name="Lage O.M."/>
            <person name="Pohl T."/>
            <person name="Merkel B.J."/>
            <person name="Hornburger P."/>
            <person name="Mueller R.-W."/>
            <person name="Bruemmer F."/>
            <person name="Labrenz M."/>
            <person name="Spormann A.M."/>
            <person name="Op den Camp H."/>
            <person name="Overmann J."/>
            <person name="Amann R."/>
            <person name="Jetten M.S.M."/>
            <person name="Mascher T."/>
            <person name="Medema M.H."/>
            <person name="Devos D.P."/>
            <person name="Kaster A.-K."/>
            <person name="Ovreas L."/>
            <person name="Rohde M."/>
            <person name="Galperin M.Y."/>
            <person name="Jogler C."/>
        </authorList>
    </citation>
    <scope>NUCLEOTIDE SEQUENCE [LARGE SCALE GENOMIC DNA]</scope>
    <source>
        <strain evidence="2 3">Pr1d</strain>
    </source>
</reference>
<dbReference type="KEGG" id="bgok:Pr1d_39740"/>
<sequence precursor="true">MNRFFAPFVCAVVSGLLAAGMPATLAQESDFPPAENETDRYQLEEVFTGLNNPAGLALRPPSGDDVADEFFFAESGAGRVLRFSVDSPTENHEVLNELTTHRLGAEDPIEVGPWALGFLTPSKLVVMGGVQVDGEEQVGVYFLPENAKVLSANQVDHSVGPLTTGDTVEQLGFQAVAVGETSAYFASGSENATGQIYSSPLEANQLDSFRPLLKEQITEWPAGLCLSPVNSAGSQYLVGSYLGELQEARDSRLVFFDPFSGSVLMQLNSGLFDLVGLAYSPSGRLYAIDFAWQKPEAGGVYRLDDARWEGRPACRAVKIAKVVRPTSLAFASDGTMYVTAFGSSDKPKQGKIVKITGEF</sequence>
<accession>A0A5B9QFI5</accession>
<organism evidence="2 3">
    <name type="scientific">Bythopirellula goksoeyrii</name>
    <dbReference type="NCBI Taxonomy" id="1400387"/>
    <lineage>
        <taxon>Bacteria</taxon>
        <taxon>Pseudomonadati</taxon>
        <taxon>Planctomycetota</taxon>
        <taxon>Planctomycetia</taxon>
        <taxon>Pirellulales</taxon>
        <taxon>Lacipirellulaceae</taxon>
        <taxon>Bythopirellula</taxon>
    </lineage>
</organism>